<dbReference type="SUPFAM" id="SSF46785">
    <property type="entry name" value="Winged helix' DNA-binding domain"/>
    <property type="match status" value="1"/>
</dbReference>
<dbReference type="Gene3D" id="1.10.10.10">
    <property type="entry name" value="Winged helix-like DNA-binding domain superfamily/Winged helix DNA-binding domain"/>
    <property type="match status" value="1"/>
</dbReference>
<dbReference type="InterPro" id="IPR015421">
    <property type="entry name" value="PyrdxlP-dep_Trfase_major"/>
</dbReference>
<keyword evidence="7" id="KW-0808">Transferase</keyword>
<dbReference type="InterPro" id="IPR036388">
    <property type="entry name" value="WH-like_DNA-bd_sf"/>
</dbReference>
<sequence length="476" mass="50395">MAKDWTTLRELLLPAVSGPGARGKALEQAIREAVREGRLRPGVRLPSSRDLAAQLGLARGTVTASYEQLVAEGYLTARHGSGTRIAEAVGAAESPAPAPETDRQWRFDLRPGLPALGAFPRAAWLAATKAALTEMPDAALGYPDPCGLAELRAELAGYLGRVRSVVTDPAGITVTHGAAEALSLLAQVLRDRGLREIAVENPSHHGQAELLAAQGLQPVPVPVDCDGVRVDALARTGVRAVLVTAAHQFPLGTALTAARRHALLAWARERDAVVIEDDYDAEHRYDRPAVCATQSLDPSRVAYIGSVSKILAPALRLGWLVLPAELRGAIADRKRLHDLGCGPIPQAALARFLREGGYDRHLRRTRLLYRGRRDALLTALAEHLPDWRTVGIAAGLHLVVRLPEGLDDAALSARLAAAGINAPALSGYAHPPVPAPYPGLVLGYAALSPDRLRAAVGEIARIVGAVAKMEACASPS</sequence>
<comment type="caution">
    <text evidence="7">The sequence shown here is derived from an EMBL/GenBank/DDBJ whole genome shotgun (WGS) entry which is preliminary data.</text>
</comment>
<dbReference type="GO" id="GO:0008483">
    <property type="term" value="F:transaminase activity"/>
    <property type="evidence" value="ECO:0007669"/>
    <property type="project" value="UniProtKB-KW"/>
</dbReference>
<dbReference type="Pfam" id="PF00392">
    <property type="entry name" value="GntR"/>
    <property type="match status" value="1"/>
</dbReference>
<dbReference type="GO" id="GO:0003677">
    <property type="term" value="F:DNA binding"/>
    <property type="evidence" value="ECO:0007669"/>
    <property type="project" value="UniProtKB-KW"/>
</dbReference>
<name>A0A7W7C3X4_9PSEU</name>
<gene>
    <name evidence="7" type="ORF">HNR67_000201</name>
</gene>
<dbReference type="InterPro" id="IPR015424">
    <property type="entry name" value="PyrdxlP-dep_Trfase"/>
</dbReference>
<dbReference type="Pfam" id="PF00155">
    <property type="entry name" value="Aminotran_1_2"/>
    <property type="match status" value="1"/>
</dbReference>
<keyword evidence="4" id="KW-0238">DNA-binding</keyword>
<dbReference type="GO" id="GO:0030170">
    <property type="term" value="F:pyridoxal phosphate binding"/>
    <property type="evidence" value="ECO:0007669"/>
    <property type="project" value="InterPro"/>
</dbReference>
<protein>
    <submittedName>
        <fullName evidence="7">GntR family transcriptional regulator/MocR family aminotransferase</fullName>
    </submittedName>
</protein>
<dbReference type="RefSeq" id="WP_185000119.1">
    <property type="nucleotide sequence ID" value="NZ_JACHMH010000001.1"/>
</dbReference>
<accession>A0A7W7C3X4</accession>
<dbReference type="InterPro" id="IPR036390">
    <property type="entry name" value="WH_DNA-bd_sf"/>
</dbReference>
<dbReference type="Gene3D" id="3.40.640.10">
    <property type="entry name" value="Type I PLP-dependent aspartate aminotransferase-like (Major domain)"/>
    <property type="match status" value="1"/>
</dbReference>
<dbReference type="AlphaFoldDB" id="A0A7W7C3X4"/>
<keyword evidence="8" id="KW-1185">Reference proteome</keyword>
<dbReference type="PROSITE" id="PS50949">
    <property type="entry name" value="HTH_GNTR"/>
    <property type="match status" value="1"/>
</dbReference>
<dbReference type="InterPro" id="IPR051446">
    <property type="entry name" value="HTH_trans_reg/aminotransferase"/>
</dbReference>
<reference evidence="7 8" key="1">
    <citation type="submission" date="2020-08" db="EMBL/GenBank/DDBJ databases">
        <title>Sequencing the genomes of 1000 actinobacteria strains.</title>
        <authorList>
            <person name="Klenk H.-P."/>
        </authorList>
    </citation>
    <scope>NUCLEOTIDE SEQUENCE [LARGE SCALE GENOMIC DNA]</scope>
    <source>
        <strain evidence="7 8">DSM 44230</strain>
    </source>
</reference>
<keyword evidence="7" id="KW-0032">Aminotransferase</keyword>
<evidence type="ECO:0000256" key="5">
    <source>
        <dbReference type="ARBA" id="ARBA00023163"/>
    </source>
</evidence>
<dbReference type="SUPFAM" id="SSF53383">
    <property type="entry name" value="PLP-dependent transferases"/>
    <property type="match status" value="1"/>
</dbReference>
<evidence type="ECO:0000313" key="8">
    <source>
        <dbReference type="Proteomes" id="UP000533598"/>
    </source>
</evidence>
<dbReference type="CDD" id="cd07377">
    <property type="entry name" value="WHTH_GntR"/>
    <property type="match status" value="1"/>
</dbReference>
<evidence type="ECO:0000256" key="4">
    <source>
        <dbReference type="ARBA" id="ARBA00023125"/>
    </source>
</evidence>
<keyword evidence="2" id="KW-0663">Pyridoxal phosphate</keyword>
<evidence type="ECO:0000259" key="6">
    <source>
        <dbReference type="PROSITE" id="PS50949"/>
    </source>
</evidence>
<dbReference type="PANTHER" id="PTHR46577:SF1">
    <property type="entry name" value="HTH-TYPE TRANSCRIPTIONAL REGULATORY PROTEIN GABR"/>
    <property type="match status" value="1"/>
</dbReference>
<evidence type="ECO:0000256" key="3">
    <source>
        <dbReference type="ARBA" id="ARBA00023015"/>
    </source>
</evidence>
<dbReference type="InterPro" id="IPR000524">
    <property type="entry name" value="Tscrpt_reg_HTH_GntR"/>
</dbReference>
<keyword evidence="5" id="KW-0804">Transcription</keyword>
<dbReference type="PANTHER" id="PTHR46577">
    <property type="entry name" value="HTH-TYPE TRANSCRIPTIONAL REGULATORY PROTEIN GABR"/>
    <property type="match status" value="1"/>
</dbReference>
<keyword evidence="3" id="KW-0805">Transcription regulation</keyword>
<dbReference type="GO" id="GO:0003700">
    <property type="term" value="F:DNA-binding transcription factor activity"/>
    <property type="evidence" value="ECO:0007669"/>
    <property type="project" value="InterPro"/>
</dbReference>
<proteinExistence type="inferred from homology"/>
<evidence type="ECO:0000313" key="7">
    <source>
        <dbReference type="EMBL" id="MBB4674083.1"/>
    </source>
</evidence>
<comment type="similarity">
    <text evidence="1">In the C-terminal section; belongs to the class-I pyridoxal-phosphate-dependent aminotransferase family.</text>
</comment>
<dbReference type="SMART" id="SM00345">
    <property type="entry name" value="HTH_GNTR"/>
    <property type="match status" value="1"/>
</dbReference>
<evidence type="ECO:0000256" key="2">
    <source>
        <dbReference type="ARBA" id="ARBA00022898"/>
    </source>
</evidence>
<organism evidence="7 8">
    <name type="scientific">Crossiella cryophila</name>
    <dbReference type="NCBI Taxonomy" id="43355"/>
    <lineage>
        <taxon>Bacteria</taxon>
        <taxon>Bacillati</taxon>
        <taxon>Actinomycetota</taxon>
        <taxon>Actinomycetes</taxon>
        <taxon>Pseudonocardiales</taxon>
        <taxon>Pseudonocardiaceae</taxon>
        <taxon>Crossiella</taxon>
    </lineage>
</organism>
<feature type="domain" description="HTH gntR-type" evidence="6">
    <location>
        <begin position="20"/>
        <end position="88"/>
    </location>
</feature>
<dbReference type="Proteomes" id="UP000533598">
    <property type="component" value="Unassembled WGS sequence"/>
</dbReference>
<dbReference type="InterPro" id="IPR004839">
    <property type="entry name" value="Aminotransferase_I/II_large"/>
</dbReference>
<dbReference type="PRINTS" id="PR00035">
    <property type="entry name" value="HTHGNTR"/>
</dbReference>
<dbReference type="CDD" id="cd00609">
    <property type="entry name" value="AAT_like"/>
    <property type="match status" value="1"/>
</dbReference>
<dbReference type="EMBL" id="JACHMH010000001">
    <property type="protein sequence ID" value="MBB4674083.1"/>
    <property type="molecule type" value="Genomic_DNA"/>
</dbReference>
<evidence type="ECO:0000256" key="1">
    <source>
        <dbReference type="ARBA" id="ARBA00005384"/>
    </source>
</evidence>